<organism evidence="3 4">
    <name type="scientific">Chlamydomonas incerta</name>
    <dbReference type="NCBI Taxonomy" id="51695"/>
    <lineage>
        <taxon>Eukaryota</taxon>
        <taxon>Viridiplantae</taxon>
        <taxon>Chlorophyta</taxon>
        <taxon>core chlorophytes</taxon>
        <taxon>Chlorophyceae</taxon>
        <taxon>CS clade</taxon>
        <taxon>Chlamydomonadales</taxon>
        <taxon>Chlamydomonadaceae</taxon>
        <taxon>Chlamydomonas</taxon>
    </lineage>
</organism>
<feature type="compositionally biased region" description="Gly residues" evidence="1">
    <location>
        <begin position="219"/>
        <end position="234"/>
    </location>
</feature>
<keyword evidence="2" id="KW-0732">Signal</keyword>
<protein>
    <submittedName>
        <fullName evidence="3">Uncharacterized protein</fullName>
    </submittedName>
</protein>
<comment type="caution">
    <text evidence="3">The sequence shown here is derived from an EMBL/GenBank/DDBJ whole genome shotgun (WGS) entry which is preliminary data.</text>
</comment>
<evidence type="ECO:0000313" key="3">
    <source>
        <dbReference type="EMBL" id="KAG2434743.1"/>
    </source>
</evidence>
<reference evidence="3" key="1">
    <citation type="journal article" date="2020" name="bioRxiv">
        <title>Comparative genomics of Chlamydomonas.</title>
        <authorList>
            <person name="Craig R.J."/>
            <person name="Hasan A.R."/>
            <person name="Ness R.W."/>
            <person name="Keightley P.D."/>
        </authorList>
    </citation>
    <scope>NUCLEOTIDE SEQUENCE</scope>
    <source>
        <strain evidence="3">SAG 7.73</strain>
    </source>
</reference>
<feature type="compositionally biased region" description="Basic residues" evidence="1">
    <location>
        <begin position="204"/>
        <end position="218"/>
    </location>
</feature>
<dbReference type="EMBL" id="JAEHOC010000016">
    <property type="protein sequence ID" value="KAG2434743.1"/>
    <property type="molecule type" value="Genomic_DNA"/>
</dbReference>
<accession>A0A835W2D8</accession>
<dbReference type="OrthoDB" id="538761at2759"/>
<dbReference type="AlphaFoldDB" id="A0A835W2D8"/>
<feature type="signal peptide" evidence="2">
    <location>
        <begin position="1"/>
        <end position="28"/>
    </location>
</feature>
<feature type="chain" id="PRO_5032895463" evidence="2">
    <location>
        <begin position="29"/>
        <end position="234"/>
    </location>
</feature>
<proteinExistence type="predicted"/>
<evidence type="ECO:0000313" key="4">
    <source>
        <dbReference type="Proteomes" id="UP000650467"/>
    </source>
</evidence>
<feature type="region of interest" description="Disordered" evidence="1">
    <location>
        <begin position="169"/>
        <end position="234"/>
    </location>
</feature>
<gene>
    <name evidence="3" type="ORF">HXX76_007631</name>
</gene>
<evidence type="ECO:0000256" key="2">
    <source>
        <dbReference type="SAM" id="SignalP"/>
    </source>
</evidence>
<feature type="compositionally biased region" description="Gly residues" evidence="1">
    <location>
        <begin position="184"/>
        <end position="193"/>
    </location>
</feature>
<keyword evidence="4" id="KW-1185">Reference proteome</keyword>
<evidence type="ECO:0000256" key="1">
    <source>
        <dbReference type="SAM" id="MobiDB-lite"/>
    </source>
</evidence>
<dbReference type="Proteomes" id="UP000650467">
    <property type="component" value="Unassembled WGS sequence"/>
</dbReference>
<sequence>MLQTREAWPRAALVALVAALLLVRSTQAYGDYDDGDDDFWKDKPPAKPVKTSVDPKTGQRLVATTIRFFHVRLKPLRTRTMADAVRVAEELNDAFFQEGLSANKANPVAPHLVSVQCREEWDELRDVILSVDDVADVLVKEELYGRPPAATGSKPGRVASYSELWRAEMGDSEPEPLAEQLKQRGGGQSGGVPGAPQGMEAGKKKGKGKGKGKGKKKGGSGAMQGGTEGTGAEL</sequence>
<name>A0A835W2D8_CHLIN</name>